<organism evidence="1 2">
    <name type="scientific">Nonomuraea recticatena</name>
    <dbReference type="NCBI Taxonomy" id="46178"/>
    <lineage>
        <taxon>Bacteria</taxon>
        <taxon>Bacillati</taxon>
        <taxon>Actinomycetota</taxon>
        <taxon>Actinomycetes</taxon>
        <taxon>Streptosporangiales</taxon>
        <taxon>Streptosporangiaceae</taxon>
        <taxon>Nonomuraea</taxon>
    </lineage>
</organism>
<evidence type="ECO:0000313" key="1">
    <source>
        <dbReference type="EMBL" id="GAA2702405.1"/>
    </source>
</evidence>
<proteinExistence type="predicted"/>
<gene>
    <name evidence="1" type="ORF">GCM10010412_100450</name>
</gene>
<reference evidence="1 2" key="1">
    <citation type="journal article" date="2019" name="Int. J. Syst. Evol. Microbiol.">
        <title>The Global Catalogue of Microorganisms (GCM) 10K type strain sequencing project: providing services to taxonomists for standard genome sequencing and annotation.</title>
        <authorList>
            <consortium name="The Broad Institute Genomics Platform"/>
            <consortium name="The Broad Institute Genome Sequencing Center for Infectious Disease"/>
            <person name="Wu L."/>
            <person name="Ma J."/>
        </authorList>
    </citation>
    <scope>NUCLEOTIDE SEQUENCE [LARGE SCALE GENOMIC DNA]</scope>
    <source>
        <strain evidence="1 2">JCM 6835</strain>
    </source>
</reference>
<sequence>MVRTVRETGKPVSHVAQALGINEYTLHNSLHNWVQMDRLADVSGEWQRLQERDAEGISTGAGAAAAGEGRAGQAARQGEGGLVVLC</sequence>
<evidence type="ECO:0008006" key="3">
    <source>
        <dbReference type="Google" id="ProtNLM"/>
    </source>
</evidence>
<accession>A0ABN3TES8</accession>
<protein>
    <recommendedName>
        <fullName evidence="3">Transposase</fullName>
    </recommendedName>
</protein>
<keyword evidence="2" id="KW-1185">Reference proteome</keyword>
<evidence type="ECO:0000313" key="2">
    <source>
        <dbReference type="Proteomes" id="UP001501666"/>
    </source>
</evidence>
<dbReference type="Proteomes" id="UP001501666">
    <property type="component" value="Unassembled WGS sequence"/>
</dbReference>
<comment type="caution">
    <text evidence="1">The sequence shown here is derived from an EMBL/GenBank/DDBJ whole genome shotgun (WGS) entry which is preliminary data.</text>
</comment>
<dbReference type="EMBL" id="BAAATE010000080">
    <property type="protein sequence ID" value="GAA2702405.1"/>
    <property type="molecule type" value="Genomic_DNA"/>
</dbReference>
<name>A0ABN3TES8_9ACTN</name>